<dbReference type="EnsemblMetazoa" id="ASIC009767-RA">
    <property type="protein sequence ID" value="ASIC009767-PA"/>
    <property type="gene ID" value="ASIC009767"/>
</dbReference>
<gene>
    <name evidence="2" type="ORF">ZHAS_00009767</name>
</gene>
<reference evidence="3" key="2">
    <citation type="submission" date="2020-05" db="UniProtKB">
        <authorList>
            <consortium name="EnsemblMetazoa"/>
        </authorList>
    </citation>
    <scope>IDENTIFICATION</scope>
</reference>
<reference evidence="2 4" key="1">
    <citation type="journal article" date="2014" name="BMC Genomics">
        <title>Genome sequence of Anopheles sinensis provides insight into genetics basis of mosquito competence for malaria parasites.</title>
        <authorList>
            <person name="Zhou D."/>
            <person name="Zhang D."/>
            <person name="Ding G."/>
            <person name="Shi L."/>
            <person name="Hou Q."/>
            <person name="Ye Y."/>
            <person name="Xu Y."/>
            <person name="Zhou H."/>
            <person name="Xiong C."/>
            <person name="Li S."/>
            <person name="Yu J."/>
            <person name="Hong S."/>
            <person name="Yu X."/>
            <person name="Zou P."/>
            <person name="Chen C."/>
            <person name="Chang X."/>
            <person name="Wang W."/>
            <person name="Lv Y."/>
            <person name="Sun Y."/>
            <person name="Ma L."/>
            <person name="Shen B."/>
            <person name="Zhu C."/>
        </authorList>
    </citation>
    <scope>NUCLEOTIDE SEQUENCE [LARGE SCALE GENOMIC DNA]</scope>
</reference>
<proteinExistence type="predicted"/>
<keyword evidence="4" id="KW-1185">Reference proteome</keyword>
<accession>A0A084VVW2</accession>
<sequence length="97" mass="10456">MINRQTNVDRPGKGPGSNACWSSEAESNKRLHRFGGTNVFKFAFKFATDRRPSAGGTYCLSNRASLCARSVLGVGCGLQSLQSSDCTDCLKFSVDLT</sequence>
<dbReference type="Proteomes" id="UP000030765">
    <property type="component" value="Unassembled WGS sequence"/>
</dbReference>
<feature type="region of interest" description="Disordered" evidence="1">
    <location>
        <begin position="1"/>
        <end position="22"/>
    </location>
</feature>
<dbReference type="EMBL" id="ATLV01017311">
    <property type="status" value="NOT_ANNOTATED_CDS"/>
    <property type="molecule type" value="Genomic_DNA"/>
</dbReference>
<evidence type="ECO:0000313" key="3">
    <source>
        <dbReference type="EnsemblMetazoa" id="ASIC009767-PA"/>
    </source>
</evidence>
<dbReference type="EMBL" id="KE525161">
    <property type="protein sequence ID" value="KFB42106.1"/>
    <property type="molecule type" value="Genomic_DNA"/>
</dbReference>
<evidence type="ECO:0000256" key="1">
    <source>
        <dbReference type="SAM" id="MobiDB-lite"/>
    </source>
</evidence>
<dbReference type="VEuPathDB" id="VectorBase:ASIC009767"/>
<name>A0A084VVW2_ANOSI</name>
<evidence type="ECO:0000313" key="2">
    <source>
        <dbReference type="EMBL" id="KFB42106.1"/>
    </source>
</evidence>
<protein>
    <submittedName>
        <fullName evidence="2 3">Uncharacterized protein</fullName>
    </submittedName>
</protein>
<organism evidence="2">
    <name type="scientific">Anopheles sinensis</name>
    <name type="common">Mosquito</name>
    <dbReference type="NCBI Taxonomy" id="74873"/>
    <lineage>
        <taxon>Eukaryota</taxon>
        <taxon>Metazoa</taxon>
        <taxon>Ecdysozoa</taxon>
        <taxon>Arthropoda</taxon>
        <taxon>Hexapoda</taxon>
        <taxon>Insecta</taxon>
        <taxon>Pterygota</taxon>
        <taxon>Neoptera</taxon>
        <taxon>Endopterygota</taxon>
        <taxon>Diptera</taxon>
        <taxon>Nematocera</taxon>
        <taxon>Culicoidea</taxon>
        <taxon>Culicidae</taxon>
        <taxon>Anophelinae</taxon>
        <taxon>Anopheles</taxon>
    </lineage>
</organism>
<evidence type="ECO:0000313" key="4">
    <source>
        <dbReference type="Proteomes" id="UP000030765"/>
    </source>
</evidence>
<dbReference type="AlphaFoldDB" id="A0A084VVW2"/>